<sequence length="138" mass="16987">MFDILPVLRDLVFEDGKFPIDESKRLKKEEVFEEMIELPKEERYAKYRKYQHSNGFYAPPLDNRFPQIDKKRGCYFNYLEYHRCYKIHGDDHVPCEYFKWAYRNQCPSSWYEKWDQHRNDGVFSGDWWINSGRNIPKN</sequence>
<dbReference type="InterPro" id="IPR048280">
    <property type="entry name" value="COX6B-like"/>
</dbReference>
<keyword evidence="2" id="KW-0496">Mitochondrion</keyword>
<evidence type="ECO:0000256" key="2">
    <source>
        <dbReference type="ARBA" id="ARBA00023128"/>
    </source>
</evidence>
<keyword evidence="5" id="KW-1185">Reference proteome</keyword>
<organism evidence="4 5">
    <name type="scientific">Intoshia linei</name>
    <dbReference type="NCBI Taxonomy" id="1819745"/>
    <lineage>
        <taxon>Eukaryota</taxon>
        <taxon>Metazoa</taxon>
        <taxon>Spiralia</taxon>
        <taxon>Lophotrochozoa</taxon>
        <taxon>Mesozoa</taxon>
        <taxon>Orthonectida</taxon>
        <taxon>Rhopaluridae</taxon>
        <taxon>Intoshia</taxon>
    </lineage>
</organism>
<keyword evidence="3" id="KW-1015">Disulfide bond</keyword>
<dbReference type="OrthoDB" id="1107506at2759"/>
<evidence type="ECO:0000313" key="5">
    <source>
        <dbReference type="Proteomes" id="UP000078046"/>
    </source>
</evidence>
<evidence type="ECO:0000256" key="3">
    <source>
        <dbReference type="ARBA" id="ARBA00023157"/>
    </source>
</evidence>
<evidence type="ECO:0000256" key="1">
    <source>
        <dbReference type="ARBA" id="ARBA00004173"/>
    </source>
</evidence>
<dbReference type="InterPro" id="IPR036549">
    <property type="entry name" value="CX6/COA6-like_sf"/>
</dbReference>
<dbReference type="SUPFAM" id="SSF47694">
    <property type="entry name" value="Cytochrome c oxidase subunit h"/>
    <property type="match status" value="1"/>
</dbReference>
<dbReference type="Proteomes" id="UP000078046">
    <property type="component" value="Unassembled WGS sequence"/>
</dbReference>
<proteinExistence type="predicted"/>
<comment type="caution">
    <text evidence="4">The sequence shown here is derived from an EMBL/GenBank/DDBJ whole genome shotgun (WGS) entry which is preliminary data.</text>
</comment>
<dbReference type="Pfam" id="PF02297">
    <property type="entry name" value="COX6B"/>
    <property type="match status" value="1"/>
</dbReference>
<dbReference type="EMBL" id="LWCA01001009">
    <property type="protein sequence ID" value="OAF66188.1"/>
    <property type="molecule type" value="Genomic_DNA"/>
</dbReference>
<reference evidence="4 5" key="1">
    <citation type="submission" date="2016-04" db="EMBL/GenBank/DDBJ databases">
        <title>The genome of Intoshia linei affirms orthonectids as highly simplified spiralians.</title>
        <authorList>
            <person name="Mikhailov K.V."/>
            <person name="Slusarev G.S."/>
            <person name="Nikitin M.A."/>
            <person name="Logacheva M.D."/>
            <person name="Penin A."/>
            <person name="Aleoshin V."/>
            <person name="Panchin Y.V."/>
        </authorList>
    </citation>
    <scope>NUCLEOTIDE SEQUENCE [LARGE SCALE GENOMIC DNA]</scope>
    <source>
        <strain evidence="4">Intl2013</strain>
        <tissue evidence="4">Whole animal</tissue>
    </source>
</reference>
<dbReference type="InterPro" id="IPR003213">
    <property type="entry name" value="Cyt_c_oxidase_su6B"/>
</dbReference>
<dbReference type="GO" id="GO:0005739">
    <property type="term" value="C:mitochondrion"/>
    <property type="evidence" value="ECO:0007669"/>
    <property type="project" value="UniProtKB-SubCell"/>
</dbReference>
<comment type="subcellular location">
    <subcellularLocation>
        <location evidence="1">Mitochondrion</location>
    </subcellularLocation>
</comment>
<evidence type="ECO:0000313" key="4">
    <source>
        <dbReference type="EMBL" id="OAF66188.1"/>
    </source>
</evidence>
<dbReference type="AlphaFoldDB" id="A0A177AVZ0"/>
<dbReference type="PANTHER" id="PTHR11387">
    <property type="entry name" value="CYTOCHROME C OXIDASE SUBUNIT 6B"/>
    <property type="match status" value="1"/>
</dbReference>
<name>A0A177AVZ0_9BILA</name>
<dbReference type="PROSITE" id="PS51808">
    <property type="entry name" value="CHCH"/>
    <property type="match status" value="1"/>
</dbReference>
<protein>
    <submittedName>
        <fullName evidence="4">COX VIb-2</fullName>
    </submittedName>
</protein>
<dbReference type="Gene3D" id="1.10.10.140">
    <property type="entry name" value="Cytochrome c oxidase, subunit VIb"/>
    <property type="match status" value="1"/>
</dbReference>
<accession>A0A177AVZ0</accession>
<dbReference type="GO" id="GO:0045277">
    <property type="term" value="C:respiratory chain complex IV"/>
    <property type="evidence" value="ECO:0007669"/>
    <property type="project" value="InterPro"/>
</dbReference>
<dbReference type="CDD" id="cd00926">
    <property type="entry name" value="Cyt_c_Oxidase_VIb"/>
    <property type="match status" value="1"/>
</dbReference>
<gene>
    <name evidence="4" type="ORF">A3Q56_06103</name>
</gene>